<comment type="caution">
    <text evidence="1">The sequence shown here is derived from an EMBL/GenBank/DDBJ whole genome shotgun (WGS) entry which is preliminary data.</text>
</comment>
<protein>
    <submittedName>
        <fullName evidence="1">Dihydroorotase-like cyclic amidohydrolase</fullName>
    </submittedName>
</protein>
<dbReference type="InterPro" id="IPR011059">
    <property type="entry name" value="Metal-dep_hydrolase_composite"/>
</dbReference>
<dbReference type="SUPFAM" id="SSF51338">
    <property type="entry name" value="Composite domain of metallo-dependent hydrolases"/>
    <property type="match status" value="1"/>
</dbReference>
<dbReference type="GO" id="GO:0016810">
    <property type="term" value="F:hydrolase activity, acting on carbon-nitrogen (but not peptide) bonds"/>
    <property type="evidence" value="ECO:0007669"/>
    <property type="project" value="InterPro"/>
</dbReference>
<dbReference type="Proteomes" id="UP000294927">
    <property type="component" value="Unassembled WGS sequence"/>
</dbReference>
<evidence type="ECO:0000313" key="2">
    <source>
        <dbReference type="Proteomes" id="UP000294927"/>
    </source>
</evidence>
<evidence type="ECO:0000313" key="1">
    <source>
        <dbReference type="EMBL" id="TDV56414.1"/>
    </source>
</evidence>
<dbReference type="InterPro" id="IPR050378">
    <property type="entry name" value="Metallo-dep_Hydrolases_sf"/>
</dbReference>
<dbReference type="PANTHER" id="PTHR11647">
    <property type="entry name" value="HYDRANTOINASE/DIHYDROPYRIMIDINASE FAMILY MEMBER"/>
    <property type="match status" value="1"/>
</dbReference>
<dbReference type="SUPFAM" id="SSF51556">
    <property type="entry name" value="Metallo-dependent hydrolases"/>
    <property type="match status" value="1"/>
</dbReference>
<dbReference type="NCBIfam" id="NF006560">
    <property type="entry name" value="PRK09061.1"/>
    <property type="match status" value="1"/>
</dbReference>
<sequence>MSSVARTNAGENRRPSFGGMRTLLRGGRVVDPAGGFDGVADVLVTGGEVSAVGPGLTPEPGTVVLDVTGLVVGPGFVDLHSHAQSVAGQRLQAMDGVTTALELEAGAMPLERAYADAAEAGRPLNYGFSASWGAARAKVLAGIEPDSRIESALAVLGNPQWQRSSSRKELAAWLSLLDGELAEGALGIGVLMGYAPFSDPAEFLAVARLAANAGVPTYTHVRELVEVDPAIPVDGSEEIAVAAAETGAAMHHCHVNSTSGRHIERVLGTLDRSRREGSRVTVEAYPYGAGSTAVGAAFIEPERLRMKGLGPSSVVMLESGERVADEARLRELRSADPGAPCVLEFFDERVPADRAMLLESLAYPDAIVASDAMPVFWADGRRESTEWPLPPGGSTHPRTAGTFARALRLMVRETGTWTWLEAFRRCSYLPARVLDDVAPAARRKGRLDVGADADLVVLDPATITDTATYTDPTRPSVGVRHLFVAGVPVVGDGELRVDAFPGRPVRGEPR</sequence>
<keyword evidence="2" id="KW-1185">Reference proteome</keyword>
<dbReference type="PANTHER" id="PTHR11647:SF1">
    <property type="entry name" value="COLLAPSIN RESPONSE MEDIATOR PROTEIN"/>
    <property type="match status" value="1"/>
</dbReference>
<dbReference type="Gene3D" id="2.30.40.10">
    <property type="entry name" value="Urease, subunit C, domain 1"/>
    <property type="match status" value="1"/>
</dbReference>
<dbReference type="InterPro" id="IPR032466">
    <property type="entry name" value="Metal_Hydrolase"/>
</dbReference>
<proteinExistence type="predicted"/>
<accession>A0A4R7W1Q8</accession>
<dbReference type="EMBL" id="SOCP01000002">
    <property type="protein sequence ID" value="TDV56414.1"/>
    <property type="molecule type" value="Genomic_DNA"/>
</dbReference>
<name>A0A4R7W1Q8_9PSEU</name>
<reference evidence="1 2" key="1">
    <citation type="submission" date="2019-03" db="EMBL/GenBank/DDBJ databases">
        <title>Genomic Encyclopedia of Archaeal and Bacterial Type Strains, Phase II (KMG-II): from individual species to whole genera.</title>
        <authorList>
            <person name="Goeker M."/>
        </authorList>
    </citation>
    <scope>NUCLEOTIDE SEQUENCE [LARGE SCALE GENOMIC DNA]</scope>
    <source>
        <strain evidence="1 2">DSM 45499</strain>
    </source>
</reference>
<dbReference type="AlphaFoldDB" id="A0A4R7W1Q8"/>
<dbReference type="Gene3D" id="3.20.20.140">
    <property type="entry name" value="Metal-dependent hydrolases"/>
    <property type="match status" value="1"/>
</dbReference>
<keyword evidence="1" id="KW-0378">Hydrolase</keyword>
<gene>
    <name evidence="1" type="ORF">CLV71_102481</name>
</gene>
<organism evidence="1 2">
    <name type="scientific">Actinophytocola oryzae</name>
    <dbReference type="NCBI Taxonomy" id="502181"/>
    <lineage>
        <taxon>Bacteria</taxon>
        <taxon>Bacillati</taxon>
        <taxon>Actinomycetota</taxon>
        <taxon>Actinomycetes</taxon>
        <taxon>Pseudonocardiales</taxon>
        <taxon>Pseudonocardiaceae</taxon>
    </lineage>
</organism>